<dbReference type="Pfam" id="PF00582">
    <property type="entry name" value="Usp"/>
    <property type="match status" value="2"/>
</dbReference>
<feature type="domain" description="UspA" evidence="2">
    <location>
        <begin position="172"/>
        <end position="312"/>
    </location>
</feature>
<evidence type="ECO:0000256" key="1">
    <source>
        <dbReference type="ARBA" id="ARBA00008791"/>
    </source>
</evidence>
<gene>
    <name evidence="3" type="ORF">HDG41_004968</name>
</gene>
<dbReference type="SUPFAM" id="SSF52402">
    <property type="entry name" value="Adenine nucleotide alpha hydrolases-like"/>
    <property type="match status" value="2"/>
</dbReference>
<feature type="domain" description="UspA" evidence="2">
    <location>
        <begin position="15"/>
        <end position="160"/>
    </location>
</feature>
<dbReference type="InterPro" id="IPR006015">
    <property type="entry name" value="Universal_stress_UspA"/>
</dbReference>
<dbReference type="InterPro" id="IPR006016">
    <property type="entry name" value="UspA"/>
</dbReference>
<proteinExistence type="inferred from homology"/>
<accession>A0A7W8L9I7</accession>
<organism evidence="3 4">
    <name type="scientific">Paraburkholderia youngii</name>
    <dbReference type="NCBI Taxonomy" id="2782701"/>
    <lineage>
        <taxon>Bacteria</taxon>
        <taxon>Pseudomonadati</taxon>
        <taxon>Pseudomonadota</taxon>
        <taxon>Betaproteobacteria</taxon>
        <taxon>Burkholderiales</taxon>
        <taxon>Burkholderiaceae</taxon>
        <taxon>Paraburkholderia</taxon>
    </lineage>
</organism>
<evidence type="ECO:0000259" key="2">
    <source>
        <dbReference type="Pfam" id="PF00582"/>
    </source>
</evidence>
<evidence type="ECO:0000313" key="4">
    <source>
        <dbReference type="Proteomes" id="UP000592820"/>
    </source>
</evidence>
<dbReference type="RefSeq" id="WP_184227435.1">
    <property type="nucleotide sequence ID" value="NZ_JACHDE010000010.1"/>
</dbReference>
<dbReference type="EMBL" id="JACHDE010000010">
    <property type="protein sequence ID" value="MBB5402882.1"/>
    <property type="molecule type" value="Genomic_DNA"/>
</dbReference>
<dbReference type="Proteomes" id="UP000592820">
    <property type="component" value="Unassembled WGS sequence"/>
</dbReference>
<protein>
    <submittedName>
        <fullName evidence="3">Nucleotide-binding universal stress UspA family protein</fullName>
    </submittedName>
</protein>
<comment type="caution">
    <text evidence="3">The sequence shown here is derived from an EMBL/GenBank/DDBJ whole genome shotgun (WGS) entry which is preliminary data.</text>
</comment>
<dbReference type="InterPro" id="IPR014729">
    <property type="entry name" value="Rossmann-like_a/b/a_fold"/>
</dbReference>
<dbReference type="Gene3D" id="3.40.50.620">
    <property type="entry name" value="HUPs"/>
    <property type="match status" value="2"/>
</dbReference>
<dbReference type="CDD" id="cd00293">
    <property type="entry name" value="USP-like"/>
    <property type="match status" value="2"/>
</dbReference>
<dbReference type="PANTHER" id="PTHR46268:SF6">
    <property type="entry name" value="UNIVERSAL STRESS PROTEIN UP12"/>
    <property type="match status" value="1"/>
</dbReference>
<comment type="similarity">
    <text evidence="1">Belongs to the universal stress protein A family.</text>
</comment>
<name>A0A7W8L9I7_9BURK</name>
<dbReference type="PANTHER" id="PTHR46268">
    <property type="entry name" value="STRESS RESPONSE PROTEIN NHAX"/>
    <property type="match status" value="1"/>
</dbReference>
<evidence type="ECO:0000313" key="3">
    <source>
        <dbReference type="EMBL" id="MBB5402882.1"/>
    </source>
</evidence>
<sequence>MNSPHSGDAISTLPRRVLIAVDSSEASRRALDYARNLLPAGCDVRLVSVAENPHKLFPTGRRVGHMLDLARDELLRDALEALDRATQSLAACDARIDSEVIDLAKRGNDVVDALIDAADTWRADLMVIGARQHQGLQRWAEGTVSERLTRRLRCPMLVVPQSYSTTHSELPERILFAVDGSSLSMSALQYGIRFATSETELRAVYVIDRAVRLSDWIPIDSLEDSFVGEGKEAIAAAEPVLARVSARVSTALVRTNRTDDDVAHAIVREAGGWEAQLIVMGTHGRRGITRWILGSVAGRVLQITQTPILLIHASDATSAS</sequence>
<dbReference type="PRINTS" id="PR01438">
    <property type="entry name" value="UNVRSLSTRESS"/>
</dbReference>
<dbReference type="AlphaFoldDB" id="A0A7W8L9I7"/>
<reference evidence="3 4" key="1">
    <citation type="submission" date="2020-08" db="EMBL/GenBank/DDBJ databases">
        <title>Genomic Encyclopedia of Type Strains, Phase IV (KMG-V): Genome sequencing to study the core and pangenomes of soil and plant-associated prokaryotes.</title>
        <authorList>
            <person name="Whitman W."/>
        </authorList>
    </citation>
    <scope>NUCLEOTIDE SEQUENCE [LARGE SCALE GENOMIC DNA]</scope>
    <source>
        <strain evidence="3 4">JPY162</strain>
    </source>
</reference>